<evidence type="ECO:0000313" key="2">
    <source>
        <dbReference type="EMBL" id="MFC0717513.1"/>
    </source>
</evidence>
<protein>
    <submittedName>
        <fullName evidence="2">Uncharacterized protein</fullName>
    </submittedName>
</protein>
<accession>A0ABV6SVP7</accession>
<dbReference type="Proteomes" id="UP001589898">
    <property type="component" value="Unassembled WGS sequence"/>
</dbReference>
<keyword evidence="1" id="KW-0812">Transmembrane</keyword>
<name>A0ABV6SVP7_9GAMM</name>
<evidence type="ECO:0000256" key="1">
    <source>
        <dbReference type="SAM" id="Phobius"/>
    </source>
</evidence>
<proteinExistence type="predicted"/>
<feature type="transmembrane region" description="Helical" evidence="1">
    <location>
        <begin position="41"/>
        <end position="60"/>
    </location>
</feature>
<organism evidence="2 3">
    <name type="scientific">Luteimonas padinae</name>
    <dbReference type="NCBI Taxonomy" id="1714359"/>
    <lineage>
        <taxon>Bacteria</taxon>
        <taxon>Pseudomonadati</taxon>
        <taxon>Pseudomonadota</taxon>
        <taxon>Gammaproteobacteria</taxon>
        <taxon>Lysobacterales</taxon>
        <taxon>Lysobacteraceae</taxon>
        <taxon>Luteimonas</taxon>
    </lineage>
</organism>
<evidence type="ECO:0000313" key="3">
    <source>
        <dbReference type="Proteomes" id="UP001589898"/>
    </source>
</evidence>
<keyword evidence="3" id="KW-1185">Reference proteome</keyword>
<dbReference type="EMBL" id="JBHLTF010000028">
    <property type="protein sequence ID" value="MFC0717513.1"/>
    <property type="molecule type" value="Genomic_DNA"/>
</dbReference>
<gene>
    <name evidence="2" type="ORF">ACFFFU_07090</name>
</gene>
<feature type="transmembrane region" description="Helical" evidence="1">
    <location>
        <begin position="72"/>
        <end position="98"/>
    </location>
</feature>
<feature type="transmembrane region" description="Helical" evidence="1">
    <location>
        <begin position="110"/>
        <end position="129"/>
    </location>
</feature>
<sequence length="155" mass="16532">MKGWKAVGFMLARPAWLLVAPTAVLVPLILSYVQRGEMAEGAALGWGIGIVLLAMMSDSTEAKRGTTHGARFEYVGMLAIMGGFVGVPTLLLGLPVLWLSGMHYSEHAMAISSAMGGVIAFVGLIIYTYKYGVRHGRRSGGGTSVYFDNGYDGRD</sequence>
<keyword evidence="1" id="KW-0472">Membrane</keyword>
<dbReference type="RefSeq" id="WP_189497962.1">
    <property type="nucleotide sequence ID" value="NZ_BMZT01000008.1"/>
</dbReference>
<keyword evidence="1" id="KW-1133">Transmembrane helix</keyword>
<reference evidence="2 3" key="1">
    <citation type="submission" date="2024-09" db="EMBL/GenBank/DDBJ databases">
        <authorList>
            <person name="Sun Q."/>
            <person name="Mori K."/>
        </authorList>
    </citation>
    <scope>NUCLEOTIDE SEQUENCE [LARGE SCALE GENOMIC DNA]</scope>
    <source>
        <strain evidence="2 3">KCTC 52403</strain>
    </source>
</reference>
<comment type="caution">
    <text evidence="2">The sequence shown here is derived from an EMBL/GenBank/DDBJ whole genome shotgun (WGS) entry which is preliminary data.</text>
</comment>